<proteinExistence type="predicted"/>
<organism evidence="2 3">
    <name type="scientific">Rotaria sordida</name>
    <dbReference type="NCBI Taxonomy" id="392033"/>
    <lineage>
        <taxon>Eukaryota</taxon>
        <taxon>Metazoa</taxon>
        <taxon>Spiralia</taxon>
        <taxon>Gnathifera</taxon>
        <taxon>Rotifera</taxon>
        <taxon>Eurotatoria</taxon>
        <taxon>Bdelloidea</taxon>
        <taxon>Philodinida</taxon>
        <taxon>Philodinidae</taxon>
        <taxon>Rotaria</taxon>
    </lineage>
</organism>
<dbReference type="SMART" id="SM00594">
    <property type="entry name" value="UAS"/>
    <property type="match status" value="1"/>
</dbReference>
<protein>
    <recommendedName>
        <fullName evidence="1">UAS domain-containing protein</fullName>
    </recommendedName>
</protein>
<evidence type="ECO:0000259" key="1">
    <source>
        <dbReference type="SMART" id="SM00594"/>
    </source>
</evidence>
<comment type="caution">
    <text evidence="2">The sequence shown here is derived from an EMBL/GenBank/DDBJ whole genome shotgun (WGS) entry which is preliminary data.</text>
</comment>
<name>A0A815ISM8_9BILA</name>
<reference evidence="2" key="1">
    <citation type="submission" date="2021-02" db="EMBL/GenBank/DDBJ databases">
        <authorList>
            <person name="Nowell W R."/>
        </authorList>
    </citation>
    <scope>NUCLEOTIDE SEQUENCE</scope>
</reference>
<evidence type="ECO:0000313" key="2">
    <source>
        <dbReference type="EMBL" id="CAF1372302.1"/>
    </source>
</evidence>
<evidence type="ECO:0000313" key="3">
    <source>
        <dbReference type="Proteomes" id="UP000663864"/>
    </source>
</evidence>
<accession>A0A815ISM8</accession>
<dbReference type="Pfam" id="PF21021">
    <property type="entry name" value="FAF1"/>
    <property type="match status" value="1"/>
</dbReference>
<dbReference type="EMBL" id="CAJNOT010003235">
    <property type="protein sequence ID" value="CAF1372302.1"/>
    <property type="molecule type" value="Genomic_DNA"/>
</dbReference>
<sequence length="243" mass="28279">MESNSNSSGDDYKINTHMASKEANQYVTTTTESLYQCFQRDYHACPIFFVGSLQNACDEAFSSTLTEECRPVLVYIQHDKSMTNNIFSYKIFSSTTIINYLLDNYIVWPWDVTLESNRNILQSIWKEMFSTELPDSQNVEQCPMLIGIMRLFEEKKNDSLISEYQFKILLKGDTLIRAQEKSTRGNVLDELTVFKEECDENERILTDYVKKCTIRTKQKIKIELQRLKQNSIRKGLASYIEAA</sequence>
<dbReference type="Gene3D" id="3.40.30.10">
    <property type="entry name" value="Glutaredoxin"/>
    <property type="match status" value="1"/>
</dbReference>
<dbReference type="AlphaFoldDB" id="A0A815ISM8"/>
<dbReference type="InterPro" id="IPR049483">
    <property type="entry name" value="FAF1_2-like_UAS"/>
</dbReference>
<feature type="domain" description="UAS" evidence="1">
    <location>
        <begin position="33"/>
        <end position="165"/>
    </location>
</feature>
<gene>
    <name evidence="2" type="ORF">ZHD862_LOCUS31664</name>
</gene>
<dbReference type="Proteomes" id="UP000663864">
    <property type="component" value="Unassembled WGS sequence"/>
</dbReference>
<dbReference type="InterPro" id="IPR006577">
    <property type="entry name" value="UAS"/>
</dbReference>